<proteinExistence type="inferred from homology"/>
<gene>
    <name evidence="12" type="ORF">NG99_09555</name>
</gene>
<comment type="subcellular location">
    <subcellularLocation>
        <location evidence="2">Periplasm</location>
    </subcellularLocation>
</comment>
<dbReference type="GO" id="GO:0008745">
    <property type="term" value="F:N-acetylmuramoyl-L-alanine amidase activity"/>
    <property type="evidence" value="ECO:0007669"/>
    <property type="project" value="UniProtKB-EC"/>
</dbReference>
<feature type="compositionally biased region" description="Low complexity" evidence="9">
    <location>
        <begin position="131"/>
        <end position="154"/>
    </location>
</feature>
<dbReference type="CDD" id="cd00118">
    <property type="entry name" value="LysM"/>
    <property type="match status" value="2"/>
</dbReference>
<dbReference type="OrthoDB" id="9806267at2"/>
<keyword evidence="6" id="KW-0574">Periplasm</keyword>
<dbReference type="SUPFAM" id="SSF53187">
    <property type="entry name" value="Zn-dependent exopeptidases"/>
    <property type="match status" value="1"/>
</dbReference>
<dbReference type="Gene3D" id="3.10.350.10">
    <property type="entry name" value="LysM domain"/>
    <property type="match status" value="2"/>
</dbReference>
<feature type="region of interest" description="Disordered" evidence="9">
    <location>
        <begin position="131"/>
        <end position="179"/>
    </location>
</feature>
<feature type="domain" description="LysM" evidence="11">
    <location>
        <begin position="511"/>
        <end position="554"/>
    </location>
</feature>
<organism evidence="12 13">
    <name type="scientific">Erwinia typographi</name>
    <dbReference type="NCBI Taxonomy" id="371042"/>
    <lineage>
        <taxon>Bacteria</taxon>
        <taxon>Pseudomonadati</taxon>
        <taxon>Pseudomonadota</taxon>
        <taxon>Gammaproteobacteria</taxon>
        <taxon>Enterobacterales</taxon>
        <taxon>Erwiniaceae</taxon>
        <taxon>Erwinia</taxon>
    </lineage>
</organism>
<evidence type="ECO:0000256" key="1">
    <source>
        <dbReference type="ARBA" id="ARBA00001561"/>
    </source>
</evidence>
<reference evidence="12 13" key="1">
    <citation type="submission" date="2014-10" db="EMBL/GenBank/DDBJ databases">
        <title>Genome sequence of Erwinia typographi M043b.</title>
        <authorList>
            <person name="Chan K.-G."/>
            <person name="Tan W.-S."/>
        </authorList>
    </citation>
    <scope>NUCLEOTIDE SEQUENCE [LARGE SCALE GENOMIC DNA]</scope>
    <source>
        <strain evidence="12 13">M043b</strain>
    </source>
</reference>
<feature type="compositionally biased region" description="Polar residues" evidence="9">
    <location>
        <begin position="162"/>
        <end position="173"/>
    </location>
</feature>
<evidence type="ECO:0000256" key="2">
    <source>
        <dbReference type="ARBA" id="ARBA00004418"/>
    </source>
</evidence>
<dbReference type="GO" id="GO:0009253">
    <property type="term" value="P:peptidoglycan catabolic process"/>
    <property type="evidence" value="ECO:0007669"/>
    <property type="project" value="InterPro"/>
</dbReference>
<dbReference type="SUPFAM" id="SSF54106">
    <property type="entry name" value="LysM domain"/>
    <property type="match status" value="2"/>
</dbReference>
<dbReference type="Pfam" id="PF01476">
    <property type="entry name" value="LysM"/>
    <property type="match status" value="2"/>
</dbReference>
<dbReference type="Gene3D" id="2.60.40.3500">
    <property type="match status" value="1"/>
</dbReference>
<feature type="domain" description="LysM" evidence="11">
    <location>
        <begin position="450"/>
        <end position="493"/>
    </location>
</feature>
<evidence type="ECO:0000313" key="12">
    <source>
        <dbReference type="EMBL" id="KGT94388.1"/>
    </source>
</evidence>
<dbReference type="PANTHER" id="PTHR30404:SF6">
    <property type="entry name" value="N-ACETYLMURAMOYL-L-ALANINE AMIDASE AMIB"/>
    <property type="match status" value="1"/>
</dbReference>
<dbReference type="FunFam" id="3.40.630.40:FF:000003">
    <property type="entry name" value="N-acetylmuramoyl-L-alanine amidase AmiB"/>
    <property type="match status" value="1"/>
</dbReference>
<comment type="catalytic activity">
    <reaction evidence="1">
        <text>Hydrolyzes the link between N-acetylmuramoyl residues and L-amino acid residues in certain cell-wall glycopeptides.</text>
        <dbReference type="EC" id="3.5.1.28"/>
    </reaction>
</comment>
<protein>
    <recommendedName>
        <fullName evidence="4">N-acetylmuramoyl-L-alanine amidase</fullName>
        <ecNumber evidence="4">3.5.1.28</ecNumber>
    </recommendedName>
</protein>
<dbReference type="SMART" id="SM00257">
    <property type="entry name" value="LysM"/>
    <property type="match status" value="2"/>
</dbReference>
<dbReference type="STRING" id="371042.NG99_09555"/>
<dbReference type="PANTHER" id="PTHR30404">
    <property type="entry name" value="N-ACETYLMURAMOYL-L-ALANINE AMIDASE"/>
    <property type="match status" value="1"/>
</dbReference>
<dbReference type="InterPro" id="IPR018392">
    <property type="entry name" value="LysM"/>
</dbReference>
<evidence type="ECO:0000256" key="4">
    <source>
        <dbReference type="ARBA" id="ARBA00011901"/>
    </source>
</evidence>
<evidence type="ECO:0000259" key="11">
    <source>
        <dbReference type="PROSITE" id="PS51782"/>
    </source>
</evidence>
<dbReference type="Pfam" id="PF11741">
    <property type="entry name" value="AMIN"/>
    <property type="match status" value="1"/>
</dbReference>
<dbReference type="eggNOG" id="COG1388">
    <property type="taxonomic scope" value="Bacteria"/>
</dbReference>
<evidence type="ECO:0000256" key="7">
    <source>
        <dbReference type="ARBA" id="ARBA00022801"/>
    </source>
</evidence>
<dbReference type="GO" id="GO:0071555">
    <property type="term" value="P:cell wall organization"/>
    <property type="evidence" value="ECO:0007669"/>
    <property type="project" value="UniProtKB-KW"/>
</dbReference>
<comment type="caution">
    <text evidence="12">The sequence shown here is derived from an EMBL/GenBank/DDBJ whole genome shotgun (WGS) entry which is preliminary data.</text>
</comment>
<feature type="signal peptide" evidence="10">
    <location>
        <begin position="1"/>
        <end position="22"/>
    </location>
</feature>
<name>A0A0A4A988_9GAMM</name>
<evidence type="ECO:0000256" key="6">
    <source>
        <dbReference type="ARBA" id="ARBA00022764"/>
    </source>
</evidence>
<feature type="chain" id="PRO_5002018896" description="N-acetylmuramoyl-L-alanine amidase" evidence="10">
    <location>
        <begin position="23"/>
        <end position="557"/>
    </location>
</feature>
<evidence type="ECO:0000256" key="8">
    <source>
        <dbReference type="ARBA" id="ARBA00023316"/>
    </source>
</evidence>
<keyword evidence="8" id="KW-0961">Cell wall biogenesis/degradation</keyword>
<evidence type="ECO:0000256" key="9">
    <source>
        <dbReference type="SAM" id="MobiDB-lite"/>
    </source>
</evidence>
<dbReference type="PROSITE" id="PS51782">
    <property type="entry name" value="LYSM"/>
    <property type="match status" value="2"/>
</dbReference>
<dbReference type="EC" id="3.5.1.28" evidence="4"/>
<comment type="similarity">
    <text evidence="3">Belongs to the N-acetylmuramoyl-L-alanine amidase 3 family.</text>
</comment>
<sequence>MRLRMKFGLILALLLTTFSTLAANLSDIKVSNGDDKATVTLSFSGQPVYGFFPLRNPDRVVLDIRQSGVVQGLPLTFSGENIVKRIRSSTPKDKQSIRLVFELTQPGKTRAVTQRNGNSYNVVFTINGSRPANASSSRPAAVSSVARRAPSSPSENPFKGNPVTSVSSGNQVASPGKAPRSVNDAVIVAIDAGHGGQDPGAIGAGGLKEKNVTISIARKLKLLLNDDPMFKGVMTRDGDYFISVMGRSDVARKQNANVLVSIHADAAPNRSASGASVWVLSNRRANSEMAGWLEQHEKQSELLGGAGDLLANSQADPYLSQAVLDLQFGHSQRVGYDVAVKVIAQLQRVGALHKRRPEHASLGVLRSPDIPSLLVETGFISNPSEERLLGSSAYQQKIAESIYKGLRNYFLAHPLQSIPKEENRPLQSAAAVNVEPNPAPEATQYTGATQRHVVKRGETLSGIAAQYGVSMATLRSLNTLNKDVVWVGQRLKVPAGRQAASASPAKVAKPVRHKVVRGDSLTAIAAQYGVSAKAIQQANKMKSQNVMLGQTLTIPAS</sequence>
<evidence type="ECO:0000256" key="5">
    <source>
        <dbReference type="ARBA" id="ARBA00022729"/>
    </source>
</evidence>
<evidence type="ECO:0000256" key="10">
    <source>
        <dbReference type="SAM" id="SignalP"/>
    </source>
</evidence>
<dbReference type="NCBIfam" id="NF007751">
    <property type="entry name" value="PRK10431.1"/>
    <property type="match status" value="1"/>
</dbReference>
<accession>A0A0A4A988</accession>
<dbReference type="InterPro" id="IPR050695">
    <property type="entry name" value="N-acetylmuramoyl_amidase_3"/>
</dbReference>
<evidence type="ECO:0000256" key="3">
    <source>
        <dbReference type="ARBA" id="ARBA00010860"/>
    </source>
</evidence>
<dbReference type="AlphaFoldDB" id="A0A0A4A988"/>
<evidence type="ECO:0000313" key="13">
    <source>
        <dbReference type="Proteomes" id="UP000030351"/>
    </source>
</evidence>
<dbReference type="InterPro" id="IPR021731">
    <property type="entry name" value="AMIN_dom"/>
</dbReference>
<dbReference type="SMART" id="SM00646">
    <property type="entry name" value="Ami_3"/>
    <property type="match status" value="1"/>
</dbReference>
<dbReference type="EMBL" id="JRUQ01000028">
    <property type="protein sequence ID" value="KGT94388.1"/>
    <property type="molecule type" value="Genomic_DNA"/>
</dbReference>
<dbReference type="Gene3D" id="3.40.630.40">
    <property type="entry name" value="Zn-dependent exopeptidases"/>
    <property type="match status" value="1"/>
</dbReference>
<keyword evidence="5 10" id="KW-0732">Signal</keyword>
<dbReference type="Pfam" id="PF01520">
    <property type="entry name" value="Amidase_3"/>
    <property type="match status" value="1"/>
</dbReference>
<dbReference type="GO" id="GO:0030288">
    <property type="term" value="C:outer membrane-bounded periplasmic space"/>
    <property type="evidence" value="ECO:0007669"/>
    <property type="project" value="TreeGrafter"/>
</dbReference>
<keyword evidence="7" id="KW-0378">Hydrolase</keyword>
<dbReference type="CDD" id="cd02696">
    <property type="entry name" value="MurNAc-LAA"/>
    <property type="match status" value="1"/>
</dbReference>
<keyword evidence="13" id="KW-1185">Reference proteome</keyword>
<dbReference type="eggNOG" id="COG0860">
    <property type="taxonomic scope" value="Bacteria"/>
</dbReference>
<dbReference type="InterPro" id="IPR002508">
    <property type="entry name" value="MurNAc-LAA_cat"/>
</dbReference>
<dbReference type="InterPro" id="IPR036779">
    <property type="entry name" value="LysM_dom_sf"/>
</dbReference>
<dbReference type="Proteomes" id="UP000030351">
    <property type="component" value="Unassembled WGS sequence"/>
</dbReference>